<dbReference type="FunCoup" id="H0WVM3">
    <property type="interactions" value="5"/>
</dbReference>
<accession>H0WVM3</accession>
<dbReference type="STRING" id="30611.ENSOGAP00000006369"/>
<evidence type="ECO:0000256" key="1">
    <source>
        <dbReference type="PROSITE-ProRule" id="PRU00023"/>
    </source>
</evidence>
<dbReference type="HOGENOM" id="CLU_000134_9_4_1"/>
<dbReference type="Pfam" id="PF12796">
    <property type="entry name" value="Ank_2"/>
    <property type="match status" value="1"/>
</dbReference>
<feature type="repeat" description="ANK" evidence="1">
    <location>
        <begin position="114"/>
        <end position="146"/>
    </location>
</feature>
<feature type="region of interest" description="Disordered" evidence="2">
    <location>
        <begin position="179"/>
        <end position="214"/>
    </location>
</feature>
<dbReference type="SUPFAM" id="SSF48403">
    <property type="entry name" value="Ankyrin repeat"/>
    <property type="match status" value="1"/>
</dbReference>
<dbReference type="Ensembl" id="ENSOGAT00000007112.2">
    <property type="protein sequence ID" value="ENSOGAP00000006369.2"/>
    <property type="gene ID" value="ENSOGAG00000007110.2"/>
</dbReference>
<evidence type="ECO:0000256" key="2">
    <source>
        <dbReference type="SAM" id="MobiDB-lite"/>
    </source>
</evidence>
<dbReference type="AlphaFoldDB" id="H0WVM3"/>
<dbReference type="InterPro" id="IPR050657">
    <property type="entry name" value="Ankyrin_repeat_domain"/>
</dbReference>
<feature type="compositionally biased region" description="Polar residues" evidence="2">
    <location>
        <begin position="199"/>
        <end position="214"/>
    </location>
</feature>
<evidence type="ECO:0000313" key="3">
    <source>
        <dbReference type="Ensembl" id="ENSOGAP00000006369.2"/>
    </source>
</evidence>
<reference evidence="3" key="3">
    <citation type="submission" date="2025-09" db="UniProtKB">
        <authorList>
            <consortium name="Ensembl"/>
        </authorList>
    </citation>
    <scope>IDENTIFICATION</scope>
</reference>
<dbReference type="PANTHER" id="PTHR24147:SF64">
    <property type="entry name" value="ANKYRIN REPEAT DOMAIN-CONTAINING PROTEIN 19-RELATED"/>
    <property type="match status" value="1"/>
</dbReference>
<evidence type="ECO:0000313" key="4">
    <source>
        <dbReference type="Proteomes" id="UP000005225"/>
    </source>
</evidence>
<keyword evidence="4" id="KW-1185">Reference proteome</keyword>
<dbReference type="InParanoid" id="H0WVM3"/>
<dbReference type="PROSITE" id="PS50297">
    <property type="entry name" value="ANK_REP_REGION"/>
    <property type="match status" value="4"/>
</dbReference>
<dbReference type="OMA" id="MATWREN"/>
<feature type="repeat" description="ANK" evidence="1">
    <location>
        <begin position="147"/>
        <end position="179"/>
    </location>
</feature>
<organism evidence="3 4">
    <name type="scientific">Otolemur garnettii</name>
    <name type="common">Small-eared galago</name>
    <name type="synonym">Garnett's greater bushbaby</name>
    <dbReference type="NCBI Taxonomy" id="30611"/>
    <lineage>
        <taxon>Eukaryota</taxon>
        <taxon>Metazoa</taxon>
        <taxon>Chordata</taxon>
        <taxon>Craniata</taxon>
        <taxon>Vertebrata</taxon>
        <taxon>Euteleostomi</taxon>
        <taxon>Mammalia</taxon>
        <taxon>Eutheria</taxon>
        <taxon>Euarchontoglires</taxon>
        <taxon>Primates</taxon>
        <taxon>Strepsirrhini</taxon>
        <taxon>Lorisiformes</taxon>
        <taxon>Galagidae</taxon>
        <taxon>Otolemur</taxon>
    </lineage>
</organism>
<dbReference type="Gene3D" id="1.25.40.20">
    <property type="entry name" value="Ankyrin repeat-containing domain"/>
    <property type="match status" value="1"/>
</dbReference>
<dbReference type="PRINTS" id="PR01415">
    <property type="entry name" value="ANKYRIN"/>
</dbReference>
<keyword evidence="1" id="KW-0040">ANK repeat</keyword>
<sequence length="214" mass="24271">DKAFSEPWYNIQPQDLRRLHMAACLGQVAKVEDILSFAPSMMNEKDCKGRSALHLACAIGQTEVVRFLVHRKCKLNTHDRERRTPLMKAVQCQQEECVAILLESGANVHLTDVYHNTALHYAAYHQNIQIADRLLAYGSYIDPQNKNGSTPLLLAINENRKEMVEFLLKNKANRNSVDKFNSIPQQISEDKEEKVLGDDSQNSSPGNMFHFSST</sequence>
<feature type="repeat" description="ANK" evidence="1">
    <location>
        <begin position="48"/>
        <end position="80"/>
    </location>
</feature>
<feature type="compositionally biased region" description="Basic and acidic residues" evidence="2">
    <location>
        <begin position="188"/>
        <end position="197"/>
    </location>
</feature>
<reference evidence="4" key="1">
    <citation type="submission" date="2011-03" db="EMBL/GenBank/DDBJ databases">
        <title>Version 3 of the genome sequence of Otolemur garnettii (Bushbaby).</title>
        <authorList>
            <consortium name="The Broad Institute Genome Sequencing Platform"/>
            <person name="Di Palma F."/>
            <person name="Johnson J."/>
            <person name="Lander E.S."/>
            <person name="Lindblad-Toh K."/>
            <person name="Jaffe D.B."/>
            <person name="Gnerre S."/>
            <person name="MacCallum I."/>
            <person name="Przybylski D."/>
            <person name="Ribeiro F.J."/>
            <person name="Burton J.N."/>
            <person name="Walker B.J."/>
            <person name="Sharpe T."/>
            <person name="Hall G."/>
        </authorList>
    </citation>
    <scope>NUCLEOTIDE SEQUENCE [LARGE SCALE GENOMIC DNA]</scope>
</reference>
<dbReference type="Pfam" id="PF00023">
    <property type="entry name" value="Ank"/>
    <property type="match status" value="2"/>
</dbReference>
<dbReference type="SMART" id="SM00248">
    <property type="entry name" value="ANK"/>
    <property type="match status" value="4"/>
</dbReference>
<reference evidence="3" key="2">
    <citation type="submission" date="2025-08" db="UniProtKB">
        <authorList>
            <consortium name="Ensembl"/>
        </authorList>
    </citation>
    <scope>IDENTIFICATION</scope>
</reference>
<dbReference type="GeneTree" id="ENSGT00940000153661"/>
<dbReference type="EMBL" id="AAQR03136083">
    <property type="status" value="NOT_ANNOTATED_CDS"/>
    <property type="molecule type" value="Genomic_DNA"/>
</dbReference>
<dbReference type="PROSITE" id="PS50088">
    <property type="entry name" value="ANK_REPEAT"/>
    <property type="match status" value="4"/>
</dbReference>
<dbReference type="InterPro" id="IPR002110">
    <property type="entry name" value="Ankyrin_rpt"/>
</dbReference>
<dbReference type="InterPro" id="IPR036770">
    <property type="entry name" value="Ankyrin_rpt-contain_sf"/>
</dbReference>
<proteinExistence type="predicted"/>
<dbReference type="eggNOG" id="KOG0504">
    <property type="taxonomic scope" value="Eukaryota"/>
</dbReference>
<dbReference type="Proteomes" id="UP000005225">
    <property type="component" value="Unassembled WGS sequence"/>
</dbReference>
<name>H0WVM3_OTOGA</name>
<protein>
    <submittedName>
        <fullName evidence="3">Uncharacterized protein</fullName>
    </submittedName>
</protein>
<feature type="repeat" description="ANK" evidence="1">
    <location>
        <begin position="81"/>
        <end position="113"/>
    </location>
</feature>
<dbReference type="PANTHER" id="PTHR24147">
    <property type="entry name" value="ANKYRIN REPEAT DOMAIN 36-RELATED"/>
    <property type="match status" value="1"/>
</dbReference>
<dbReference type="EMBL" id="AAQR03136084">
    <property type="status" value="NOT_ANNOTATED_CDS"/>
    <property type="molecule type" value="Genomic_DNA"/>
</dbReference>